<feature type="transmembrane region" description="Helical" evidence="11">
    <location>
        <begin position="951"/>
        <end position="970"/>
    </location>
</feature>
<proteinExistence type="inferred from homology"/>
<dbReference type="Proteomes" id="UP000194127">
    <property type="component" value="Unassembled WGS sequence"/>
</dbReference>
<keyword evidence="10" id="KW-0325">Glycoprotein</keyword>
<dbReference type="EMBL" id="KZ110596">
    <property type="protein sequence ID" value="OSX62749.1"/>
    <property type="molecule type" value="Genomic_DNA"/>
</dbReference>
<dbReference type="PANTHER" id="PTHR23071">
    <property type="entry name" value="PHOSPHATIDYLINOSITOL GLYCAN"/>
    <property type="match status" value="1"/>
</dbReference>
<sequence>MLSKGLALLAWVFFVHLAGIYLYTRGFLLTRLSLSDTTSCDDGSCTLKATHRRAVLLVIDALRFDFVTPDSPSPPSPHHHGVLTLPQELTAMQPAQSFLFDSFADPPTTTLQRIKGITTGSLPTFIDMGSNFGGASVVEDSLISQLRSAGKSIAFMGDDTWTTVFSDAFASDMCFPYDSFNVEDLHTVDEGVIRHLFPLMNNASAPWDVIIGHFLGVDHVGHRVGPDHLKMRAKLAQMDEVLRRTIEALEEDTLLVVLGDHGMDRRGDHGGDGALETSAALWVYSKIPLSSRPTTSPASLLPARTFPGATVPHRYVQQIDLVPSLALLLGLPIPYNNLGTVIPELFSHETFDRALELNAEQVKRYLDTYRATAHGGELDNAWTKLHWHWTSIKTAEDLEGRWEAMGAFTRTALDACRILWAQFNVTHIGLGLILQVMGIIAGFALYLKFGELKDDWVDWAGNVKQGCVRGMAIGAVSGLVCSVPLKHFVKGIDTLDYVLFAAPLVSSLSVIRSCWPTRVEFKLTSLPLPLILHALAFASNSFTIWEDRVITYLILSSIVPAALTGFTAPTARLRARILGFSALFALCVRLMAVSTVCREEQHPCCHVTFFASSSLPVPPRAVLALALPTSLLLPFVIRWFLRISKSDNGIAAIVLTLLLPVVLLQGSAHWLLEWLDTAEVVGSEWRWILRPGRTLLAQCAMGAIVFFGMALWWLIPLCLEISTSQAGKDNPKTQVTVLGFANAFGASYLVMWCTVLGLLYTVTQLTGQLVLALAAIAVLAYIEVVDSVRDVKELEAAFASSSPSAILDGSARRTPQVTFAEVVPLALLALHTFHGTGHQSTIPSIQWKAAFVLTPTLSYPFSPALVILNTFGPQFLIALAVPLLALWNVEPLPQPDASVGASGSAVRAALGAMLYFAGLLLGSAISSAWLRRHLMVWKVFAPRFMSAAASLVAVDVAVLLGVGVGVWRITGQVTKVFGGMGPQRETSEPSKSA</sequence>
<dbReference type="InterPro" id="IPR039524">
    <property type="entry name" value="PIGO/GPI13"/>
</dbReference>
<dbReference type="Gene3D" id="3.40.720.10">
    <property type="entry name" value="Alkaline Phosphatase, subunit A"/>
    <property type="match status" value="1"/>
</dbReference>
<feature type="transmembrane region" description="Helical" evidence="11">
    <location>
        <begin position="425"/>
        <end position="447"/>
    </location>
</feature>
<comment type="pathway">
    <text evidence="2">Glycolipid biosynthesis; glycosylphosphatidylinositol-anchor biosynthesis.</text>
</comment>
<evidence type="ECO:0000256" key="3">
    <source>
        <dbReference type="ARBA" id="ARBA00008695"/>
    </source>
</evidence>
<keyword evidence="7" id="KW-0256">Endoplasmic reticulum</keyword>
<keyword evidence="6 11" id="KW-0812">Transmembrane</keyword>
<dbReference type="STRING" id="670580.A0A1X6N2A0"/>
<feature type="transmembrane region" description="Helical" evidence="11">
    <location>
        <begin position="550"/>
        <end position="568"/>
    </location>
</feature>
<dbReference type="RefSeq" id="XP_024339543.1">
    <property type="nucleotide sequence ID" value="XM_024485371.1"/>
</dbReference>
<evidence type="ECO:0000313" key="13">
    <source>
        <dbReference type="Proteomes" id="UP000194127"/>
    </source>
</evidence>
<evidence type="ECO:0000256" key="6">
    <source>
        <dbReference type="ARBA" id="ARBA00022692"/>
    </source>
</evidence>
<dbReference type="OrthoDB" id="272139at2759"/>
<evidence type="ECO:0000256" key="11">
    <source>
        <dbReference type="SAM" id="Phobius"/>
    </source>
</evidence>
<dbReference type="GO" id="GO:0006506">
    <property type="term" value="P:GPI anchor biosynthetic process"/>
    <property type="evidence" value="ECO:0007669"/>
    <property type="project" value="UniProtKB-UniPathway"/>
</dbReference>
<evidence type="ECO:0000256" key="10">
    <source>
        <dbReference type="ARBA" id="ARBA00023180"/>
    </source>
</evidence>
<evidence type="ECO:0000256" key="2">
    <source>
        <dbReference type="ARBA" id="ARBA00004687"/>
    </source>
</evidence>
<dbReference type="PANTHER" id="PTHR23071:SF1">
    <property type="entry name" value="GPI ETHANOLAMINE PHOSPHATE TRANSFERASE 3"/>
    <property type="match status" value="1"/>
</dbReference>
<comment type="subcellular location">
    <subcellularLocation>
        <location evidence="1">Endoplasmic reticulum membrane</location>
        <topology evidence="1">Multi-pass membrane protein</topology>
    </subcellularLocation>
</comment>
<dbReference type="InterPro" id="IPR002591">
    <property type="entry name" value="Phosphodiest/P_Trfase"/>
</dbReference>
<feature type="transmembrane region" description="Helical" evidence="11">
    <location>
        <begin position="695"/>
        <end position="715"/>
    </location>
</feature>
<feature type="transmembrane region" description="Helical" evidence="11">
    <location>
        <begin position="735"/>
        <end position="759"/>
    </location>
</feature>
<dbReference type="GeneID" id="36330320"/>
<dbReference type="InterPro" id="IPR037675">
    <property type="entry name" value="PIG-O_N"/>
</dbReference>
<evidence type="ECO:0000256" key="1">
    <source>
        <dbReference type="ARBA" id="ARBA00004477"/>
    </source>
</evidence>
<protein>
    <submittedName>
        <fullName evidence="12">Uncharacterized protein</fullName>
    </submittedName>
</protein>
<feature type="transmembrane region" description="Helical" evidence="11">
    <location>
        <begin position="650"/>
        <end position="672"/>
    </location>
</feature>
<keyword evidence="5" id="KW-0808">Transferase</keyword>
<name>A0A1X6N2A0_9APHY</name>
<dbReference type="GO" id="GO:0005789">
    <property type="term" value="C:endoplasmic reticulum membrane"/>
    <property type="evidence" value="ECO:0007669"/>
    <property type="project" value="UniProtKB-SubCell"/>
</dbReference>
<feature type="transmembrane region" description="Helical" evidence="11">
    <location>
        <begin position="865"/>
        <end position="889"/>
    </location>
</feature>
<dbReference type="InterPro" id="IPR017850">
    <property type="entry name" value="Alkaline_phosphatase_core_sf"/>
</dbReference>
<evidence type="ECO:0000256" key="5">
    <source>
        <dbReference type="ARBA" id="ARBA00022679"/>
    </source>
</evidence>
<feature type="transmembrane region" description="Helical" evidence="11">
    <location>
        <begin position="909"/>
        <end position="930"/>
    </location>
</feature>
<comment type="similarity">
    <text evidence="3">Belongs to the PIGG/PIGN/PIGO family. PIGO subfamily.</text>
</comment>
<organism evidence="12 13">
    <name type="scientific">Postia placenta MAD-698-R-SB12</name>
    <dbReference type="NCBI Taxonomy" id="670580"/>
    <lineage>
        <taxon>Eukaryota</taxon>
        <taxon>Fungi</taxon>
        <taxon>Dikarya</taxon>
        <taxon>Basidiomycota</taxon>
        <taxon>Agaricomycotina</taxon>
        <taxon>Agaricomycetes</taxon>
        <taxon>Polyporales</taxon>
        <taxon>Adustoporiaceae</taxon>
        <taxon>Rhodonia</taxon>
    </lineage>
</organism>
<evidence type="ECO:0000256" key="4">
    <source>
        <dbReference type="ARBA" id="ARBA00022502"/>
    </source>
</evidence>
<dbReference type="UniPathway" id="UPA00196"/>
<keyword evidence="13" id="KW-1185">Reference proteome</keyword>
<keyword evidence="9 11" id="KW-0472">Membrane</keyword>
<keyword evidence="4" id="KW-0337">GPI-anchor biosynthesis</keyword>
<reference evidence="12 13" key="1">
    <citation type="submission" date="2017-04" db="EMBL/GenBank/DDBJ databases">
        <title>Genome Sequence of the Model Brown-Rot Fungus Postia placenta SB12.</title>
        <authorList>
            <consortium name="DOE Joint Genome Institute"/>
            <person name="Gaskell J."/>
            <person name="Kersten P."/>
            <person name="Larrondo L.F."/>
            <person name="Canessa P."/>
            <person name="Martinez D."/>
            <person name="Hibbett D."/>
            <person name="Schmoll M."/>
            <person name="Kubicek C.P."/>
            <person name="Martinez A.T."/>
            <person name="Yadav J."/>
            <person name="Master E."/>
            <person name="Magnuson J.K."/>
            <person name="James T."/>
            <person name="Yaver D."/>
            <person name="Berka R."/>
            <person name="Labutti K."/>
            <person name="Lipzen A."/>
            <person name="Aerts A."/>
            <person name="Barry K."/>
            <person name="Henrissat B."/>
            <person name="Blanchette R."/>
            <person name="Grigoriev I."/>
            <person name="Cullen D."/>
        </authorList>
    </citation>
    <scope>NUCLEOTIDE SEQUENCE [LARGE SCALE GENOMIC DNA]</scope>
    <source>
        <strain evidence="12 13">MAD-698-R-SB12</strain>
    </source>
</reference>
<evidence type="ECO:0000256" key="7">
    <source>
        <dbReference type="ARBA" id="ARBA00022824"/>
    </source>
</evidence>
<evidence type="ECO:0000256" key="8">
    <source>
        <dbReference type="ARBA" id="ARBA00022989"/>
    </source>
</evidence>
<dbReference type="GO" id="GO:0051377">
    <property type="term" value="F:mannose-ethanolamine phosphotransferase activity"/>
    <property type="evidence" value="ECO:0007669"/>
    <property type="project" value="InterPro"/>
</dbReference>
<dbReference type="AlphaFoldDB" id="A0A1X6N2A0"/>
<dbReference type="SUPFAM" id="SSF53649">
    <property type="entry name" value="Alkaline phosphatase-like"/>
    <property type="match status" value="1"/>
</dbReference>
<gene>
    <name evidence="12" type="ORF">POSPLADRAFT_1142010</name>
</gene>
<feature type="transmembrane region" description="Helical" evidence="11">
    <location>
        <begin position="621"/>
        <end position="641"/>
    </location>
</feature>
<accession>A0A1X6N2A0</accession>
<dbReference type="CDD" id="cd16023">
    <property type="entry name" value="GPI_EPT_3"/>
    <property type="match status" value="1"/>
</dbReference>
<keyword evidence="8 11" id="KW-1133">Transmembrane helix</keyword>
<evidence type="ECO:0000313" key="12">
    <source>
        <dbReference type="EMBL" id="OSX62749.1"/>
    </source>
</evidence>
<dbReference type="Pfam" id="PF01663">
    <property type="entry name" value="Phosphodiest"/>
    <property type="match status" value="1"/>
</dbReference>
<feature type="transmembrane region" description="Helical" evidence="11">
    <location>
        <begin position="765"/>
        <end position="782"/>
    </location>
</feature>
<evidence type="ECO:0000256" key="9">
    <source>
        <dbReference type="ARBA" id="ARBA00023136"/>
    </source>
</evidence>